<keyword evidence="4 7" id="KW-0732">Signal</keyword>
<dbReference type="SUPFAM" id="SSF53807">
    <property type="entry name" value="Helical backbone' metal receptor"/>
    <property type="match status" value="1"/>
</dbReference>
<dbReference type="PANTHER" id="PTHR42953">
    <property type="entry name" value="HIGH-AFFINITY ZINC UPTAKE SYSTEM PROTEIN ZNUA-RELATED"/>
    <property type="match status" value="1"/>
</dbReference>
<evidence type="ECO:0000313" key="9">
    <source>
        <dbReference type="Proteomes" id="UP000297853"/>
    </source>
</evidence>
<comment type="similarity">
    <text evidence="5">Belongs to the bacterial solute-binding protein 9 family.</text>
</comment>
<evidence type="ECO:0000313" key="8">
    <source>
        <dbReference type="EMBL" id="TFD03930.1"/>
    </source>
</evidence>
<evidence type="ECO:0000256" key="2">
    <source>
        <dbReference type="ARBA" id="ARBA00022448"/>
    </source>
</evidence>
<feature type="region of interest" description="Disordered" evidence="6">
    <location>
        <begin position="131"/>
        <end position="157"/>
    </location>
</feature>
<accession>A0ABY2JEE5</accession>
<evidence type="ECO:0000256" key="5">
    <source>
        <dbReference type="RuleBase" id="RU003512"/>
    </source>
</evidence>
<feature type="compositionally biased region" description="Basic and acidic residues" evidence="6">
    <location>
        <begin position="135"/>
        <end position="155"/>
    </location>
</feature>
<organism evidence="8 9">
    <name type="scientific">Cryobacterium sinapicolor</name>
    <dbReference type="NCBI Taxonomy" id="1259236"/>
    <lineage>
        <taxon>Bacteria</taxon>
        <taxon>Bacillati</taxon>
        <taxon>Actinomycetota</taxon>
        <taxon>Actinomycetes</taxon>
        <taxon>Micrococcales</taxon>
        <taxon>Microbacteriaceae</taxon>
        <taxon>Cryobacterium</taxon>
    </lineage>
</organism>
<proteinExistence type="inferred from homology"/>
<comment type="subcellular location">
    <subcellularLocation>
        <location evidence="1">Cell envelope</location>
    </subcellularLocation>
</comment>
<keyword evidence="9" id="KW-1185">Reference proteome</keyword>
<dbReference type="Pfam" id="PF01297">
    <property type="entry name" value="ZnuA"/>
    <property type="match status" value="1"/>
</dbReference>
<evidence type="ECO:0000256" key="6">
    <source>
        <dbReference type="SAM" id="MobiDB-lite"/>
    </source>
</evidence>
<dbReference type="Gene3D" id="3.40.50.1980">
    <property type="entry name" value="Nitrogenase molybdenum iron protein domain"/>
    <property type="match status" value="2"/>
</dbReference>
<feature type="chain" id="PRO_5045188429" evidence="7">
    <location>
        <begin position="29"/>
        <end position="343"/>
    </location>
</feature>
<dbReference type="InterPro" id="IPR050492">
    <property type="entry name" value="Bact_metal-bind_prot9"/>
</dbReference>
<keyword evidence="3" id="KW-0479">Metal-binding</keyword>
<evidence type="ECO:0000256" key="1">
    <source>
        <dbReference type="ARBA" id="ARBA00004196"/>
    </source>
</evidence>
<dbReference type="PRINTS" id="PR00691">
    <property type="entry name" value="ADHESINB"/>
</dbReference>
<feature type="signal peptide" evidence="7">
    <location>
        <begin position="1"/>
        <end position="28"/>
    </location>
</feature>
<keyword evidence="2 5" id="KW-0813">Transport</keyword>
<dbReference type="PROSITE" id="PS51257">
    <property type="entry name" value="PROKAR_LIPOPROTEIN"/>
    <property type="match status" value="1"/>
</dbReference>
<sequence length="343" mass="34861">MKNQFVLPTLAAVAALTLVGCAPTGGSAAESAAGDLRVVATTTQVADLTRSVVGDAAGVSVTQLIQPNQSAHSYDPSVADLTALGQADVLVINGVGLEEWLDAAINASGFDGVTIDSDEGIEIQDIAAGAEPADDEAHADEGGATDDAEHSHEGGNPHIWTDVANAETMVGTIAAGLSGAQPDLAGDFEANATTYTGRLAELDEWIRTNIDAVPVEQRLLVSNHDAFGYFTEAYGITYVGSIIPSFDDNAEPSAAAIDELVAAITATGVKAVFSEASISPKAADTIASEAGVTVYSGEDALYSDSLGATGSDGASYIGSQLHNVGLILESWGAEPTAVPADLR</sequence>
<dbReference type="EMBL" id="SOGQ01000015">
    <property type="protein sequence ID" value="TFD03930.1"/>
    <property type="molecule type" value="Genomic_DNA"/>
</dbReference>
<dbReference type="Proteomes" id="UP000297853">
    <property type="component" value="Unassembled WGS sequence"/>
</dbReference>
<protein>
    <submittedName>
        <fullName evidence="8">Zinc ABC transporter substrate-binding protein</fullName>
    </submittedName>
</protein>
<name>A0ABY2JEE5_9MICO</name>
<dbReference type="PRINTS" id="PR00690">
    <property type="entry name" value="ADHESNFAMILY"/>
</dbReference>
<evidence type="ECO:0000256" key="3">
    <source>
        <dbReference type="ARBA" id="ARBA00022723"/>
    </source>
</evidence>
<dbReference type="PANTHER" id="PTHR42953:SF1">
    <property type="entry name" value="METAL-BINDING PROTEIN HI_0362-RELATED"/>
    <property type="match status" value="1"/>
</dbReference>
<dbReference type="InterPro" id="IPR006129">
    <property type="entry name" value="AdhesinB"/>
</dbReference>
<comment type="caution">
    <text evidence="8">The sequence shown here is derived from an EMBL/GenBank/DDBJ whole genome shotgun (WGS) entry which is preliminary data.</text>
</comment>
<reference evidence="8 9" key="1">
    <citation type="submission" date="2019-03" db="EMBL/GenBank/DDBJ databases">
        <title>Genomics of glacier-inhabiting Cryobacterium strains.</title>
        <authorList>
            <person name="Liu Q."/>
            <person name="Xin Y.-H."/>
        </authorList>
    </citation>
    <scope>NUCLEOTIDE SEQUENCE [LARGE SCALE GENOMIC DNA]</scope>
    <source>
        <strain evidence="8 9">TMT1-23-1</strain>
    </source>
</reference>
<evidence type="ECO:0000256" key="7">
    <source>
        <dbReference type="SAM" id="SignalP"/>
    </source>
</evidence>
<dbReference type="InterPro" id="IPR006128">
    <property type="entry name" value="Lipoprotein_PsaA-like"/>
</dbReference>
<gene>
    <name evidence="8" type="ORF">E3T28_03500</name>
</gene>
<evidence type="ECO:0000256" key="4">
    <source>
        <dbReference type="ARBA" id="ARBA00022729"/>
    </source>
</evidence>
<dbReference type="InterPro" id="IPR006127">
    <property type="entry name" value="ZnuA-like"/>
</dbReference>